<feature type="domain" description="Secretion system C-terminal sorting" evidence="1">
    <location>
        <begin position="55"/>
        <end position="131"/>
    </location>
</feature>
<keyword evidence="3" id="KW-1185">Reference proteome</keyword>
<reference evidence="2 3" key="1">
    <citation type="submission" date="2019-08" db="EMBL/GenBank/DDBJ databases">
        <title>Whole genome sequencing of chitin degrading bacteria Chitinophaga pinensis YS16.</title>
        <authorList>
            <person name="Singh R.P."/>
            <person name="Manchanda G."/>
            <person name="Maurya I.K."/>
            <person name="Joshi N.K."/>
            <person name="Srivastava A.K."/>
        </authorList>
    </citation>
    <scope>NUCLEOTIDE SEQUENCE [LARGE SCALE GENOMIC DNA]</scope>
    <source>
        <strain evidence="2 3">YS-16</strain>
    </source>
</reference>
<proteinExistence type="predicted"/>
<accession>A0A5C6LM80</accession>
<sequence length="133" mass="14102">MSLALINSSISTPRIVFNSKETGSNAPQLVITTSASAKTAPAAATDKSAATQFTIYPAPFTANANVAFTLKDAGMTAMLVYDINGKQVATIFREHLAAGSYNRSFSATHLPGGVYIVKLIHNNEIVTKKVIKQ</sequence>
<organism evidence="2 3">
    <name type="scientific">Chitinophaga pinensis</name>
    <dbReference type="NCBI Taxonomy" id="79329"/>
    <lineage>
        <taxon>Bacteria</taxon>
        <taxon>Pseudomonadati</taxon>
        <taxon>Bacteroidota</taxon>
        <taxon>Chitinophagia</taxon>
        <taxon>Chitinophagales</taxon>
        <taxon>Chitinophagaceae</taxon>
        <taxon>Chitinophaga</taxon>
    </lineage>
</organism>
<dbReference type="AlphaFoldDB" id="A0A5C6LM80"/>
<protein>
    <submittedName>
        <fullName evidence="2">T9SS type A sorting domain-containing protein</fullName>
    </submittedName>
</protein>
<dbReference type="NCBIfam" id="TIGR04183">
    <property type="entry name" value="Por_Secre_tail"/>
    <property type="match status" value="1"/>
</dbReference>
<comment type="caution">
    <text evidence="2">The sequence shown here is derived from an EMBL/GenBank/DDBJ whole genome shotgun (WGS) entry which is preliminary data.</text>
</comment>
<evidence type="ECO:0000259" key="1">
    <source>
        <dbReference type="Pfam" id="PF18962"/>
    </source>
</evidence>
<dbReference type="InterPro" id="IPR026444">
    <property type="entry name" value="Secre_tail"/>
</dbReference>
<evidence type="ECO:0000313" key="2">
    <source>
        <dbReference type="EMBL" id="TWV95658.1"/>
    </source>
</evidence>
<evidence type="ECO:0000313" key="3">
    <source>
        <dbReference type="Proteomes" id="UP000318815"/>
    </source>
</evidence>
<gene>
    <name evidence="2" type="ORF">FEF09_24390</name>
</gene>
<dbReference type="Proteomes" id="UP000318815">
    <property type="component" value="Unassembled WGS sequence"/>
</dbReference>
<name>A0A5C6LM80_9BACT</name>
<dbReference type="Pfam" id="PF18962">
    <property type="entry name" value="Por_Secre_tail"/>
    <property type="match status" value="1"/>
</dbReference>
<dbReference type="EMBL" id="VOHS01000039">
    <property type="protein sequence ID" value="TWV95658.1"/>
    <property type="molecule type" value="Genomic_DNA"/>
</dbReference>
<dbReference type="OrthoDB" id="154460at2"/>